<gene>
    <name evidence="2" type="ORF">CB0940_07054</name>
    <name evidence="3" type="ORF">RHO25_007614</name>
</gene>
<evidence type="ECO:0000313" key="2">
    <source>
        <dbReference type="EMBL" id="PIA88578.1"/>
    </source>
</evidence>
<evidence type="ECO:0000313" key="4">
    <source>
        <dbReference type="Proteomes" id="UP000230605"/>
    </source>
</evidence>
<sequence length="117" mass="12781">MSATMRQNLFKSAAAFRATAGPGPAASKRSFQAGRVVFAGKETKPGNEDPEARKAEIEHHKQAQLREQKEGKNEWKEAIASESESIAKADRGELKADKASIKELQEESAKAAKKERS</sequence>
<protein>
    <submittedName>
        <fullName evidence="2">Uncharacterized protein</fullName>
    </submittedName>
</protein>
<evidence type="ECO:0000256" key="1">
    <source>
        <dbReference type="SAM" id="MobiDB-lite"/>
    </source>
</evidence>
<proteinExistence type="predicted"/>
<reference evidence="3 5" key="2">
    <citation type="submission" date="2023-09" db="EMBL/GenBank/DDBJ databases">
        <title>Complete-Gapless Cercospora beticola genome.</title>
        <authorList>
            <person name="Wyatt N.A."/>
            <person name="Spanner R.E."/>
            <person name="Bolton M.D."/>
        </authorList>
    </citation>
    <scope>NUCLEOTIDE SEQUENCE [LARGE SCALE GENOMIC DNA]</scope>
    <source>
        <strain evidence="3">Cb09-40</strain>
    </source>
</reference>
<reference evidence="2 4" key="1">
    <citation type="submission" date="2015-10" db="EMBL/GenBank/DDBJ databases">
        <title>The cercosporin biosynthetic gene cluster was horizontally transferred to several fungal lineages and shown to be expanded in Cercospora beticola based on microsynteny with recipient genomes.</title>
        <authorList>
            <person name="De Jonge R."/>
            <person name="Ebert M.K."/>
            <person name="Suttle J.C."/>
            <person name="Jurick Ii W.M."/>
            <person name="Secor G.A."/>
            <person name="Thomma B.P."/>
            <person name="Van De Peer Y."/>
            <person name="Bolton M.D."/>
        </authorList>
    </citation>
    <scope>NUCLEOTIDE SEQUENCE [LARGE SCALE GENOMIC DNA]</scope>
    <source>
        <strain evidence="2 4">09-40</strain>
    </source>
</reference>
<evidence type="ECO:0000313" key="3">
    <source>
        <dbReference type="EMBL" id="WPB02978.1"/>
    </source>
</evidence>
<dbReference type="OrthoDB" id="529205at2759"/>
<feature type="compositionally biased region" description="Basic and acidic residues" evidence="1">
    <location>
        <begin position="41"/>
        <end position="117"/>
    </location>
</feature>
<evidence type="ECO:0000313" key="5">
    <source>
        <dbReference type="Proteomes" id="UP001302367"/>
    </source>
</evidence>
<dbReference type="AlphaFoldDB" id="A0A2G5H7S3"/>
<dbReference type="Proteomes" id="UP001302367">
    <property type="component" value="Chromosome 5"/>
</dbReference>
<name>A0A2G5H7S3_CERBT</name>
<feature type="region of interest" description="Disordered" evidence="1">
    <location>
        <begin position="40"/>
        <end position="117"/>
    </location>
</feature>
<organism evidence="2 4">
    <name type="scientific">Cercospora beticola</name>
    <name type="common">Sugarbeet leaf spot fungus</name>
    <dbReference type="NCBI Taxonomy" id="122368"/>
    <lineage>
        <taxon>Eukaryota</taxon>
        <taxon>Fungi</taxon>
        <taxon>Dikarya</taxon>
        <taxon>Ascomycota</taxon>
        <taxon>Pezizomycotina</taxon>
        <taxon>Dothideomycetes</taxon>
        <taxon>Dothideomycetidae</taxon>
        <taxon>Mycosphaerellales</taxon>
        <taxon>Mycosphaerellaceae</taxon>
        <taxon>Cercospora</taxon>
    </lineage>
</organism>
<dbReference type="EMBL" id="LKMD01000108">
    <property type="protein sequence ID" value="PIA88578.1"/>
    <property type="molecule type" value="Genomic_DNA"/>
</dbReference>
<dbReference type="Proteomes" id="UP000230605">
    <property type="component" value="Chromosome 5"/>
</dbReference>
<keyword evidence="5" id="KW-1185">Reference proteome</keyword>
<dbReference type="EMBL" id="CP134188">
    <property type="protein sequence ID" value="WPB02978.1"/>
    <property type="molecule type" value="Genomic_DNA"/>
</dbReference>
<accession>A0A2G5H7S3</accession>